<evidence type="ECO:0008006" key="5">
    <source>
        <dbReference type="Google" id="ProtNLM"/>
    </source>
</evidence>
<gene>
    <name evidence="3" type="ORF">NEUTE1DRAFT_42182</name>
</gene>
<evidence type="ECO:0000313" key="3">
    <source>
        <dbReference type="EMBL" id="EGO57580.1"/>
    </source>
</evidence>
<dbReference type="Proteomes" id="UP000008065">
    <property type="component" value="Unassembled WGS sequence"/>
</dbReference>
<keyword evidence="4" id="KW-1185">Reference proteome</keyword>
<evidence type="ECO:0000256" key="2">
    <source>
        <dbReference type="SAM" id="SignalP"/>
    </source>
</evidence>
<dbReference type="EMBL" id="GL891304">
    <property type="protein sequence ID" value="EGO57580.1"/>
    <property type="molecule type" value="Genomic_DNA"/>
</dbReference>
<dbReference type="GeneID" id="20827837"/>
<proteinExistence type="predicted"/>
<evidence type="ECO:0000313" key="4">
    <source>
        <dbReference type="Proteomes" id="UP000008065"/>
    </source>
</evidence>
<name>F8MLF8_NEUT8</name>
<organism evidence="3 4">
    <name type="scientific">Neurospora tetrasperma (strain FGSC 2508 / ATCC MYA-4615 / P0657)</name>
    <dbReference type="NCBI Taxonomy" id="510951"/>
    <lineage>
        <taxon>Eukaryota</taxon>
        <taxon>Fungi</taxon>
        <taxon>Dikarya</taxon>
        <taxon>Ascomycota</taxon>
        <taxon>Pezizomycotina</taxon>
        <taxon>Sordariomycetes</taxon>
        <taxon>Sordariomycetidae</taxon>
        <taxon>Sordariales</taxon>
        <taxon>Sordariaceae</taxon>
        <taxon>Neurospora</taxon>
    </lineage>
</organism>
<feature type="chain" id="PRO_5003375150" description="Secreted protein" evidence="2">
    <location>
        <begin position="18"/>
        <end position="68"/>
    </location>
</feature>
<feature type="region of interest" description="Disordered" evidence="1">
    <location>
        <begin position="20"/>
        <end position="68"/>
    </location>
</feature>
<dbReference type="AlphaFoldDB" id="F8MLF8"/>
<feature type="compositionally biased region" description="Basic and acidic residues" evidence="1">
    <location>
        <begin position="33"/>
        <end position="45"/>
    </location>
</feature>
<dbReference type="HOGENOM" id="CLU_2996988_0_0_1"/>
<dbReference type="VEuPathDB" id="FungiDB:NEUTE1DRAFT_42182"/>
<keyword evidence="2" id="KW-0732">Signal</keyword>
<evidence type="ECO:0000256" key="1">
    <source>
        <dbReference type="SAM" id="MobiDB-lite"/>
    </source>
</evidence>
<feature type="signal peptide" evidence="2">
    <location>
        <begin position="1"/>
        <end position="17"/>
    </location>
</feature>
<accession>F8MLF8</accession>
<dbReference type="RefSeq" id="XP_009850294.1">
    <property type="nucleotide sequence ID" value="XM_009851992.1"/>
</dbReference>
<feature type="compositionally biased region" description="Polar residues" evidence="1">
    <location>
        <begin position="46"/>
        <end position="55"/>
    </location>
</feature>
<dbReference type="KEGG" id="nte:NEUTE1DRAFT42182"/>
<reference evidence="4" key="1">
    <citation type="journal article" date="2011" name="Genetics">
        <title>Massive changes in genome architecture accompany the transition to self-fertility in the filamentous fungus Neurospora tetrasperma.</title>
        <authorList>
            <person name="Ellison C.E."/>
            <person name="Stajich J.E."/>
            <person name="Jacobson D.J."/>
            <person name="Natvig D.O."/>
            <person name="Lapidus A."/>
            <person name="Foster B."/>
            <person name="Aerts A."/>
            <person name="Riley R."/>
            <person name="Lindquist E.A."/>
            <person name="Grigoriev I.V."/>
            <person name="Taylor J.W."/>
        </authorList>
    </citation>
    <scope>NUCLEOTIDE SEQUENCE [LARGE SCALE GENOMIC DNA]</scope>
    <source>
        <strain evidence="4">FGSC 2508 / P0657</strain>
    </source>
</reference>
<protein>
    <recommendedName>
        <fullName evidence="5">Secreted protein</fullName>
    </recommendedName>
</protein>
<sequence length="68" mass="7432">MLIIILLLLRVINCTSCTLGTTSSSPVNAQFRRGSEDQETSKGEQRMSTAPSKSGNDCGPRRHHHPPL</sequence>